<dbReference type="HOGENOM" id="CLU_1042679_0_0_1"/>
<sequence length="267" mass="28675">MSSSSSTQRHTLQPALIPGTPLVSRRPVSLDLVQVHDGSGPQAHLTCCCWYSVPGARGGWIPQLSRSGEAGPRPTKFSAWRRMQQVASDQVKALHTLKATLSRLVHENLPDSLAKRLVSGRSLPLPSHLVGRLSARCPPSRNSTQACPCRACRASRGPERTNAPHQPVVLSPPANGQTQKLSHYRNPRLPPPPSPPSTVRSVLSQHAVPPSVRRSIPATRVGHIPENAPAALPSPAHRGETAQMGETIGDCLRTLSTSMTLSPWGDE</sequence>
<gene>
    <name evidence="2" type="ORF">SETTUDRAFT_38151</name>
</gene>
<evidence type="ECO:0000313" key="2">
    <source>
        <dbReference type="EMBL" id="EOA88834.1"/>
    </source>
</evidence>
<protein>
    <submittedName>
        <fullName evidence="2">Uncharacterized protein</fullName>
    </submittedName>
</protein>
<dbReference type="AlphaFoldDB" id="R0KHX5"/>
<reference evidence="2 3" key="1">
    <citation type="journal article" date="2012" name="PLoS Pathog.">
        <title>Diverse lifestyles and strategies of plant pathogenesis encoded in the genomes of eighteen Dothideomycetes fungi.</title>
        <authorList>
            <person name="Ohm R.A."/>
            <person name="Feau N."/>
            <person name="Henrissat B."/>
            <person name="Schoch C.L."/>
            <person name="Horwitz B.A."/>
            <person name="Barry K.W."/>
            <person name="Condon B.J."/>
            <person name="Copeland A.C."/>
            <person name="Dhillon B."/>
            <person name="Glaser F."/>
            <person name="Hesse C.N."/>
            <person name="Kosti I."/>
            <person name="LaButti K."/>
            <person name="Lindquist E.A."/>
            <person name="Lucas S."/>
            <person name="Salamov A.A."/>
            <person name="Bradshaw R.E."/>
            <person name="Ciuffetti L."/>
            <person name="Hamelin R.C."/>
            <person name="Kema G.H.J."/>
            <person name="Lawrence C."/>
            <person name="Scott J.A."/>
            <person name="Spatafora J.W."/>
            <person name="Turgeon B.G."/>
            <person name="de Wit P.J.G.M."/>
            <person name="Zhong S."/>
            <person name="Goodwin S.B."/>
            <person name="Grigoriev I.V."/>
        </authorList>
    </citation>
    <scope>NUCLEOTIDE SEQUENCE [LARGE SCALE GENOMIC DNA]</scope>
    <source>
        <strain evidence="3">28A</strain>
    </source>
</reference>
<reference evidence="2 3" key="2">
    <citation type="journal article" date="2013" name="PLoS Genet.">
        <title>Comparative genome structure, secondary metabolite, and effector coding capacity across Cochliobolus pathogens.</title>
        <authorList>
            <person name="Condon B.J."/>
            <person name="Leng Y."/>
            <person name="Wu D."/>
            <person name="Bushley K.E."/>
            <person name="Ohm R.A."/>
            <person name="Otillar R."/>
            <person name="Martin J."/>
            <person name="Schackwitz W."/>
            <person name="Grimwood J."/>
            <person name="MohdZainudin N."/>
            <person name="Xue C."/>
            <person name="Wang R."/>
            <person name="Manning V.A."/>
            <person name="Dhillon B."/>
            <person name="Tu Z.J."/>
            <person name="Steffenson B.J."/>
            <person name="Salamov A."/>
            <person name="Sun H."/>
            <person name="Lowry S."/>
            <person name="LaButti K."/>
            <person name="Han J."/>
            <person name="Copeland A."/>
            <person name="Lindquist E."/>
            <person name="Barry K."/>
            <person name="Schmutz J."/>
            <person name="Baker S.E."/>
            <person name="Ciuffetti L.M."/>
            <person name="Grigoriev I.V."/>
            <person name="Zhong S."/>
            <person name="Turgeon B.G."/>
        </authorList>
    </citation>
    <scope>NUCLEOTIDE SEQUENCE [LARGE SCALE GENOMIC DNA]</scope>
    <source>
        <strain evidence="3">28A</strain>
    </source>
</reference>
<dbReference type="EMBL" id="KB908526">
    <property type="protein sequence ID" value="EOA88834.1"/>
    <property type="molecule type" value="Genomic_DNA"/>
</dbReference>
<name>R0KHX5_EXST2</name>
<accession>R0KHX5</accession>
<dbReference type="RefSeq" id="XP_008023329.1">
    <property type="nucleotide sequence ID" value="XM_008025138.1"/>
</dbReference>
<feature type="region of interest" description="Disordered" evidence="1">
    <location>
        <begin position="1"/>
        <end position="20"/>
    </location>
</feature>
<evidence type="ECO:0000313" key="3">
    <source>
        <dbReference type="Proteomes" id="UP000016935"/>
    </source>
</evidence>
<dbReference type="GeneID" id="19404330"/>
<organism evidence="2 3">
    <name type="scientific">Exserohilum turcicum (strain 28A)</name>
    <name type="common">Northern leaf blight fungus</name>
    <name type="synonym">Setosphaeria turcica</name>
    <dbReference type="NCBI Taxonomy" id="671987"/>
    <lineage>
        <taxon>Eukaryota</taxon>
        <taxon>Fungi</taxon>
        <taxon>Dikarya</taxon>
        <taxon>Ascomycota</taxon>
        <taxon>Pezizomycotina</taxon>
        <taxon>Dothideomycetes</taxon>
        <taxon>Pleosporomycetidae</taxon>
        <taxon>Pleosporales</taxon>
        <taxon>Pleosporineae</taxon>
        <taxon>Pleosporaceae</taxon>
        <taxon>Exserohilum</taxon>
    </lineage>
</organism>
<keyword evidence="3" id="KW-1185">Reference proteome</keyword>
<feature type="region of interest" description="Disordered" evidence="1">
    <location>
        <begin position="154"/>
        <end position="213"/>
    </location>
</feature>
<feature type="compositionally biased region" description="Polar residues" evidence="1">
    <location>
        <begin position="1"/>
        <end position="11"/>
    </location>
</feature>
<dbReference type="Proteomes" id="UP000016935">
    <property type="component" value="Unassembled WGS sequence"/>
</dbReference>
<evidence type="ECO:0000256" key="1">
    <source>
        <dbReference type="SAM" id="MobiDB-lite"/>
    </source>
</evidence>
<proteinExistence type="predicted"/>